<reference evidence="2 3" key="1">
    <citation type="submission" date="2020-09" db="EMBL/GenBank/DDBJ databases">
        <title>De no assembly of potato wild relative species, Solanum commersonii.</title>
        <authorList>
            <person name="Cho K."/>
        </authorList>
    </citation>
    <scope>NUCLEOTIDE SEQUENCE [LARGE SCALE GENOMIC DNA]</scope>
    <source>
        <strain evidence="2">LZ3.2</strain>
        <tissue evidence="2">Leaf</tissue>
    </source>
</reference>
<sequence length="220" mass="25220">MEDLNGDYFSLLVDESCDISRKEQMAIVLCVMLIERALVERFIGIIHVHDTSALCLKEAINLKQKVQVALDMGEVESGKGLNQELGLARTLPILRWVCLALLLDVLDTIVVDSNLLKKKLRQPGYLKVCQTFEIAFILHLMRDILAITNELNESLQKKEQDIANAILLVKVVKKRLQDLRNEGWDSLIENVFAFCVKYDILIPNFDEFYVNFGRSRRKVL</sequence>
<dbReference type="EMBL" id="JACXVP010000004">
    <property type="protein sequence ID" value="KAG5608855.1"/>
    <property type="molecule type" value="Genomic_DNA"/>
</dbReference>
<evidence type="ECO:0000259" key="1">
    <source>
        <dbReference type="Pfam" id="PF14291"/>
    </source>
</evidence>
<dbReference type="AlphaFoldDB" id="A0A9J5ZAB7"/>
<keyword evidence="3" id="KW-1185">Reference proteome</keyword>
<proteinExistence type="predicted"/>
<dbReference type="InterPro" id="IPR025398">
    <property type="entry name" value="DUF4371"/>
</dbReference>
<feature type="domain" description="DUF4371" evidence="1">
    <location>
        <begin position="2"/>
        <end position="61"/>
    </location>
</feature>
<gene>
    <name evidence="2" type="ORF">H5410_020136</name>
</gene>
<dbReference type="Pfam" id="PF14291">
    <property type="entry name" value="DUF4371"/>
    <property type="match status" value="1"/>
</dbReference>
<dbReference type="OrthoDB" id="1002338at2759"/>
<protein>
    <recommendedName>
        <fullName evidence="1">DUF4371 domain-containing protein</fullName>
    </recommendedName>
</protein>
<dbReference type="PANTHER" id="PTHR11697">
    <property type="entry name" value="GENERAL TRANSCRIPTION FACTOR 2-RELATED ZINC FINGER PROTEIN"/>
    <property type="match status" value="1"/>
</dbReference>
<evidence type="ECO:0000313" key="2">
    <source>
        <dbReference type="EMBL" id="KAG5608855.1"/>
    </source>
</evidence>
<dbReference type="InterPro" id="IPR055298">
    <property type="entry name" value="AtLOH3-like"/>
</dbReference>
<dbReference type="Proteomes" id="UP000824120">
    <property type="component" value="Chromosome 4"/>
</dbReference>
<dbReference type="PANTHER" id="PTHR11697:SF230">
    <property type="entry name" value="ZINC FINGER, MYM DOMAIN CONTAINING 1"/>
    <property type="match status" value="1"/>
</dbReference>
<name>A0A9J5ZAB7_SOLCO</name>
<accession>A0A9J5ZAB7</accession>
<organism evidence="2 3">
    <name type="scientific">Solanum commersonii</name>
    <name type="common">Commerson's wild potato</name>
    <name type="synonym">Commerson's nightshade</name>
    <dbReference type="NCBI Taxonomy" id="4109"/>
    <lineage>
        <taxon>Eukaryota</taxon>
        <taxon>Viridiplantae</taxon>
        <taxon>Streptophyta</taxon>
        <taxon>Embryophyta</taxon>
        <taxon>Tracheophyta</taxon>
        <taxon>Spermatophyta</taxon>
        <taxon>Magnoliopsida</taxon>
        <taxon>eudicotyledons</taxon>
        <taxon>Gunneridae</taxon>
        <taxon>Pentapetalae</taxon>
        <taxon>asterids</taxon>
        <taxon>lamiids</taxon>
        <taxon>Solanales</taxon>
        <taxon>Solanaceae</taxon>
        <taxon>Solanoideae</taxon>
        <taxon>Solaneae</taxon>
        <taxon>Solanum</taxon>
    </lineage>
</organism>
<evidence type="ECO:0000313" key="3">
    <source>
        <dbReference type="Proteomes" id="UP000824120"/>
    </source>
</evidence>
<comment type="caution">
    <text evidence="2">The sequence shown here is derived from an EMBL/GenBank/DDBJ whole genome shotgun (WGS) entry which is preliminary data.</text>
</comment>